<evidence type="ECO:0000313" key="2">
    <source>
        <dbReference type="Proteomes" id="UP000224003"/>
    </source>
</evidence>
<name>A0A9X6WF68_BACTU</name>
<reference evidence="1 2" key="1">
    <citation type="submission" date="2017-09" db="EMBL/GenBank/DDBJ databases">
        <title>Large-scale bioinformatics analysis of Bacillus genomes uncovers conserved roles of natural products in bacterial physiology.</title>
        <authorList>
            <consortium name="Agbiome Team Llc"/>
            <person name="Bleich R.M."/>
            <person name="Grubbs K.J."/>
            <person name="Santa Maria K.C."/>
            <person name="Allen S.E."/>
            <person name="Farag S."/>
            <person name="Shank E.A."/>
            <person name="Bowers A."/>
        </authorList>
    </citation>
    <scope>NUCLEOTIDE SEQUENCE [LARGE SCALE GENOMIC DNA]</scope>
    <source>
        <strain evidence="1 2">AFS085496</strain>
    </source>
</reference>
<proteinExistence type="predicted"/>
<organism evidence="1 2">
    <name type="scientific">Bacillus thuringiensis</name>
    <dbReference type="NCBI Taxonomy" id="1428"/>
    <lineage>
        <taxon>Bacteria</taxon>
        <taxon>Bacillati</taxon>
        <taxon>Bacillota</taxon>
        <taxon>Bacilli</taxon>
        <taxon>Bacillales</taxon>
        <taxon>Bacillaceae</taxon>
        <taxon>Bacillus</taxon>
        <taxon>Bacillus cereus group</taxon>
    </lineage>
</organism>
<evidence type="ECO:0000313" key="1">
    <source>
        <dbReference type="EMBL" id="PFJ25150.1"/>
    </source>
</evidence>
<accession>A0A9X6WF68</accession>
<protein>
    <submittedName>
        <fullName evidence="1">Uncharacterized protein</fullName>
    </submittedName>
</protein>
<dbReference type="RefSeq" id="WP_098517890.1">
    <property type="nucleotide sequence ID" value="NZ_NUVX01000118.1"/>
</dbReference>
<dbReference type="Proteomes" id="UP000224003">
    <property type="component" value="Unassembled WGS sequence"/>
</dbReference>
<dbReference type="AlphaFoldDB" id="A0A9X6WF68"/>
<gene>
    <name evidence="1" type="ORF">COJ15_35815</name>
</gene>
<sequence>MELNKGYYKDEDEEQRYIKREGLNEKRQFIHLPKEMDWLTDFQTIEIVSFREQTSYVNPGEKNYTIRFRYKGIGLENITFSYHFMWSDLNGLERNEYIIWWIDENKIEMSRQIENEFNEKVNLGDKNIRNKIRKTLERKLEQVIEYKMFVPFVFTE</sequence>
<comment type="caution">
    <text evidence="1">The sequence shown here is derived from an EMBL/GenBank/DDBJ whole genome shotgun (WGS) entry which is preliminary data.</text>
</comment>
<dbReference type="EMBL" id="NUVX01000118">
    <property type="protein sequence ID" value="PFJ25150.1"/>
    <property type="molecule type" value="Genomic_DNA"/>
</dbReference>